<name>A0A0G4GBF9_VITBC</name>
<feature type="compositionally biased region" description="Basic and acidic residues" evidence="2">
    <location>
        <begin position="437"/>
        <end position="452"/>
    </location>
</feature>
<feature type="compositionally biased region" description="Low complexity" evidence="2">
    <location>
        <begin position="210"/>
        <end position="225"/>
    </location>
</feature>
<reference evidence="3 4" key="1">
    <citation type="submission" date="2014-11" db="EMBL/GenBank/DDBJ databases">
        <authorList>
            <person name="Zhu J."/>
            <person name="Qi W."/>
            <person name="Song R."/>
        </authorList>
    </citation>
    <scope>NUCLEOTIDE SEQUENCE [LARGE SCALE GENOMIC DNA]</scope>
</reference>
<feature type="compositionally biased region" description="Basic and acidic residues" evidence="2">
    <location>
        <begin position="248"/>
        <end position="263"/>
    </location>
</feature>
<proteinExistence type="predicted"/>
<feature type="region of interest" description="Disordered" evidence="2">
    <location>
        <begin position="182"/>
        <end position="452"/>
    </location>
</feature>
<feature type="compositionally biased region" description="Low complexity" evidence="2">
    <location>
        <begin position="356"/>
        <end position="374"/>
    </location>
</feature>
<feature type="coiled-coil region" evidence="1">
    <location>
        <begin position="136"/>
        <end position="170"/>
    </location>
</feature>
<keyword evidence="1" id="KW-0175">Coiled coil</keyword>
<evidence type="ECO:0000256" key="2">
    <source>
        <dbReference type="SAM" id="MobiDB-lite"/>
    </source>
</evidence>
<dbReference type="EMBL" id="CDMY01000616">
    <property type="protein sequence ID" value="CEM26457.1"/>
    <property type="molecule type" value="Genomic_DNA"/>
</dbReference>
<dbReference type="InParanoid" id="A0A0G4GBF9"/>
<evidence type="ECO:0000313" key="3">
    <source>
        <dbReference type="EMBL" id="CEM26457.1"/>
    </source>
</evidence>
<gene>
    <name evidence="3" type="ORF">Vbra_9867</name>
</gene>
<dbReference type="Proteomes" id="UP000041254">
    <property type="component" value="Unassembled WGS sequence"/>
</dbReference>
<organism evidence="3 4">
    <name type="scientific">Vitrella brassicaformis (strain CCMP3155)</name>
    <dbReference type="NCBI Taxonomy" id="1169540"/>
    <lineage>
        <taxon>Eukaryota</taxon>
        <taxon>Sar</taxon>
        <taxon>Alveolata</taxon>
        <taxon>Colpodellida</taxon>
        <taxon>Vitrellaceae</taxon>
        <taxon>Vitrella</taxon>
    </lineage>
</organism>
<sequence>MEEALREGLREKEERIQELETQVWHQKEVDVIYHNLCRRYMEYEVAILTKNDRIRKLEADNAALQQEVDEVRRLHAARQTMAHPVQPPTRATVPVPAAIVDKVTAGAVPRSLTDTMGDDKASDGLGRSDGTFAGSVSTMADDYEVLQKKYQELEQRYLAVQHRLNMHEAAVMRFQMGPPSFYQQPKMPMPPFPPHGFPMAPEPKAAPLQADASSDGSSPSSPASPTRLSPFMRLMPRSPSHARSPTHAAKEGSDGEVLQRTESESSSESVIHHKAFCGLPGFMSARPRDDRASVRKKKSDEQQQAFDNKEDAVDLTDGKTTDDKQEPEAEEARPIDTAPPPPSETLPRDSKPASPPIAAAAASVNPSFSSNVPPLSLPRPPAQYGPYVRELAPQPWMADGSQSERQFDRTMCGSTRPLWEGPWPPPYPVGFPSTTDEAQKGEAAAREKKASS</sequence>
<evidence type="ECO:0000256" key="1">
    <source>
        <dbReference type="SAM" id="Coils"/>
    </source>
</evidence>
<feature type="coiled-coil region" evidence="1">
    <location>
        <begin position="2"/>
        <end position="74"/>
    </location>
</feature>
<dbReference type="AlphaFoldDB" id="A0A0G4GBF9"/>
<evidence type="ECO:0000313" key="4">
    <source>
        <dbReference type="Proteomes" id="UP000041254"/>
    </source>
</evidence>
<accession>A0A0G4GBF9</accession>
<protein>
    <submittedName>
        <fullName evidence="3">Uncharacterized protein</fullName>
    </submittedName>
</protein>
<feature type="compositionally biased region" description="Basic and acidic residues" evidence="2">
    <location>
        <begin position="286"/>
        <end position="334"/>
    </location>
</feature>
<feature type="compositionally biased region" description="Pro residues" evidence="2">
    <location>
        <begin position="187"/>
        <end position="196"/>
    </location>
</feature>
<dbReference type="VEuPathDB" id="CryptoDB:Vbra_9867"/>
<keyword evidence="4" id="KW-1185">Reference proteome</keyword>